<dbReference type="eggNOG" id="ENOG502ZM12">
    <property type="taxonomic scope" value="Bacteria"/>
</dbReference>
<protein>
    <recommendedName>
        <fullName evidence="4">DUF2993 domain-containing protein</fullName>
    </recommendedName>
</protein>
<keyword evidence="3" id="KW-1185">Reference proteome</keyword>
<evidence type="ECO:0000256" key="1">
    <source>
        <dbReference type="SAM" id="SignalP"/>
    </source>
</evidence>
<evidence type="ECO:0000313" key="3">
    <source>
        <dbReference type="Proteomes" id="UP000003806"/>
    </source>
</evidence>
<reference evidence="2 3" key="1">
    <citation type="submission" date="2011-11" db="EMBL/GenBank/DDBJ databases">
        <title>The Noncontiguous Finished genome of Jonquetella anthropi DSM 22815.</title>
        <authorList>
            <consortium name="US DOE Joint Genome Institute (JGI-PGF)"/>
            <person name="Lucas S."/>
            <person name="Copeland A."/>
            <person name="Lapidus A."/>
            <person name="Glavina del Rio T."/>
            <person name="Dalin E."/>
            <person name="Tice H."/>
            <person name="Bruce D."/>
            <person name="Goodwin L."/>
            <person name="Pitluck S."/>
            <person name="Peters L."/>
            <person name="Mikhailova N."/>
            <person name="Held B."/>
            <person name="Kyrpides N."/>
            <person name="Mavromatis K."/>
            <person name="Ivanova N."/>
            <person name="Markowitz V."/>
            <person name="Cheng J.-F."/>
            <person name="Hugenholtz P."/>
            <person name="Woyke T."/>
            <person name="Wu D."/>
            <person name="Gronow S."/>
            <person name="Wellnitz S."/>
            <person name="Brambilla E."/>
            <person name="Klenk H.-P."/>
            <person name="Eisen J.A."/>
        </authorList>
    </citation>
    <scope>NUCLEOTIDE SEQUENCE [LARGE SCALE GENOMIC DNA]</scope>
    <source>
        <strain evidence="2 3">DSM 22815</strain>
    </source>
</reference>
<dbReference type="HOGENOM" id="CLU_1169436_0_0_0"/>
<gene>
    <name evidence="2" type="ORF">JonanDRAFT_1256</name>
</gene>
<evidence type="ECO:0000313" key="2">
    <source>
        <dbReference type="EMBL" id="EHM13622.1"/>
    </source>
</evidence>
<dbReference type="AlphaFoldDB" id="H0UM46"/>
<dbReference type="Proteomes" id="UP000003806">
    <property type="component" value="Chromosome"/>
</dbReference>
<evidence type="ECO:0008006" key="4">
    <source>
        <dbReference type="Google" id="ProtNLM"/>
    </source>
</evidence>
<organism evidence="2 3">
    <name type="scientific">Jonquetella anthropi DSM 22815</name>
    <dbReference type="NCBI Taxonomy" id="885272"/>
    <lineage>
        <taxon>Bacteria</taxon>
        <taxon>Thermotogati</taxon>
        <taxon>Synergistota</taxon>
        <taxon>Synergistia</taxon>
        <taxon>Synergistales</taxon>
        <taxon>Dethiosulfovibrionaceae</taxon>
        <taxon>Jonquetella</taxon>
    </lineage>
</organism>
<proteinExistence type="predicted"/>
<accession>H0UM46</accession>
<name>H0UM46_9BACT</name>
<dbReference type="RefSeq" id="WP_008521703.1">
    <property type="nucleotide sequence ID" value="NZ_CM001376.1"/>
</dbReference>
<keyword evidence="1" id="KW-0732">Signal</keyword>
<feature type="signal peptide" evidence="1">
    <location>
        <begin position="1"/>
        <end position="20"/>
    </location>
</feature>
<dbReference type="STRING" id="885272.JonanDRAFT_1256"/>
<sequence>MKRWFILAVALFASAVPAFASSDMKAAPQTALEWGDAMTDAFRSSFLGAKSLTASVDASDQGLGEGHASKVYLGVKGYSIDNVVYDDLMIELRDVTFSANGSSLLIKSIGGGSLTGRISREGFVAKVGRDFPRLSVNKSMFTEHTIGLWGVYSRKAMIPLRATVHMDGNYEVQNGCGALKITSATCDNGLVSADAVAKATVKAAPRISFEHLVVPMAVQSVSLADDSIKVRAATGLK</sequence>
<feature type="chain" id="PRO_5003540891" description="DUF2993 domain-containing protein" evidence="1">
    <location>
        <begin position="21"/>
        <end position="237"/>
    </location>
</feature>
<dbReference type="EMBL" id="CM001376">
    <property type="protein sequence ID" value="EHM13622.1"/>
    <property type="molecule type" value="Genomic_DNA"/>
</dbReference>